<dbReference type="Gene3D" id="2.120.10.30">
    <property type="entry name" value="TolB, C-terminal domain"/>
    <property type="match status" value="1"/>
</dbReference>
<comment type="caution">
    <text evidence="3">The sequence shown here is derived from an EMBL/GenBank/DDBJ whole genome shotgun (WGS) entry which is preliminary data.</text>
</comment>
<dbReference type="AlphaFoldDB" id="A0A814C096"/>
<protein>
    <recommendedName>
        <fullName evidence="6">NHL repeat containing protein-like protein</fullName>
    </recommendedName>
</protein>
<evidence type="ECO:0000313" key="5">
    <source>
        <dbReference type="Proteomes" id="UP000663891"/>
    </source>
</evidence>
<dbReference type="Proteomes" id="UP000663881">
    <property type="component" value="Unassembled WGS sequence"/>
</dbReference>
<gene>
    <name evidence="4" type="ORF">OKA104_LOCUS27552</name>
    <name evidence="3" type="ORF">VCS650_LOCUS11287</name>
</gene>
<evidence type="ECO:0000313" key="4">
    <source>
        <dbReference type="EMBL" id="CAF3961338.1"/>
    </source>
</evidence>
<evidence type="ECO:0000256" key="1">
    <source>
        <dbReference type="ARBA" id="ARBA00022737"/>
    </source>
</evidence>
<dbReference type="InterPro" id="IPR011042">
    <property type="entry name" value="6-blade_b-propeller_TolB-like"/>
</dbReference>
<keyword evidence="1" id="KW-0677">Repeat</keyword>
<feature type="repeat" description="NHL" evidence="2">
    <location>
        <begin position="147"/>
        <end position="184"/>
    </location>
</feature>
<dbReference type="EMBL" id="CAJOAY010002551">
    <property type="protein sequence ID" value="CAF3961338.1"/>
    <property type="molecule type" value="Genomic_DNA"/>
</dbReference>
<dbReference type="EMBL" id="CAJNON010000083">
    <property type="protein sequence ID" value="CAF0937319.1"/>
    <property type="molecule type" value="Genomic_DNA"/>
</dbReference>
<evidence type="ECO:0000313" key="3">
    <source>
        <dbReference type="EMBL" id="CAF0937319.1"/>
    </source>
</evidence>
<reference evidence="3" key="1">
    <citation type="submission" date="2021-02" db="EMBL/GenBank/DDBJ databases">
        <authorList>
            <person name="Nowell W R."/>
        </authorList>
    </citation>
    <scope>NUCLEOTIDE SEQUENCE</scope>
</reference>
<evidence type="ECO:0008006" key="6">
    <source>
        <dbReference type="Google" id="ProtNLM"/>
    </source>
</evidence>
<organism evidence="3 5">
    <name type="scientific">Adineta steineri</name>
    <dbReference type="NCBI Taxonomy" id="433720"/>
    <lineage>
        <taxon>Eukaryota</taxon>
        <taxon>Metazoa</taxon>
        <taxon>Spiralia</taxon>
        <taxon>Gnathifera</taxon>
        <taxon>Rotifera</taxon>
        <taxon>Eurotatoria</taxon>
        <taxon>Bdelloidea</taxon>
        <taxon>Adinetida</taxon>
        <taxon>Adinetidae</taxon>
        <taxon>Adineta</taxon>
    </lineage>
</organism>
<accession>A0A814C096</accession>
<proteinExistence type="predicted"/>
<dbReference type="OrthoDB" id="10102910at2759"/>
<name>A0A814C096_9BILA</name>
<dbReference type="InterPro" id="IPR001258">
    <property type="entry name" value="NHL_repeat"/>
</dbReference>
<evidence type="ECO:0000256" key="2">
    <source>
        <dbReference type="PROSITE-ProRule" id="PRU00504"/>
    </source>
</evidence>
<dbReference type="SUPFAM" id="SSF101898">
    <property type="entry name" value="NHL repeat"/>
    <property type="match status" value="1"/>
</dbReference>
<sequence>MNVNSSCYGLFVDINGTLYCSMYKHHQVVKRSLNDSVMTSNRVAAGTGIRGYGLDELWGPRGIFVHVNLDLYVANCGNDQVLLFQSGESNGIIVAGSLSLNSTITLVCPSEIILDAEKYLIIMDQENSRIVGTGLNGFRCLVGCYGRGSQSNQLNYPFSLSFDYYRNIFVTDTSNHRIQKFEYLEESCGNSSVRETIYSSSLTSNSSIYFQECTESDSYYEEIQMNVTITGYYTFLINSKMKTMYVYIYTNNFNPFAVSKNVLSHSGDFGNQGPFQLTAFLEANTKYIFVMTTSSPNVTGNVSIEVSGPNYIDFNRICEYL</sequence>
<dbReference type="PROSITE" id="PS51125">
    <property type="entry name" value="NHL"/>
    <property type="match status" value="1"/>
</dbReference>
<dbReference type="Proteomes" id="UP000663891">
    <property type="component" value="Unassembled WGS sequence"/>
</dbReference>